<dbReference type="GO" id="GO:0005829">
    <property type="term" value="C:cytosol"/>
    <property type="evidence" value="ECO:0007669"/>
    <property type="project" value="TreeGrafter"/>
</dbReference>
<accession>A0A0D2JM33</accession>
<evidence type="ECO:0000256" key="3">
    <source>
        <dbReference type="ARBA" id="ARBA00012219"/>
    </source>
</evidence>
<evidence type="ECO:0000256" key="10">
    <source>
        <dbReference type="ARBA" id="ARBA00032806"/>
    </source>
</evidence>
<dbReference type="GeneID" id="25740574"/>
<keyword evidence="14" id="KW-1185">Reference proteome</keyword>
<proteinExistence type="inferred from homology"/>
<dbReference type="SUPFAM" id="SSF52374">
    <property type="entry name" value="Nucleotidylyl transferase"/>
    <property type="match status" value="1"/>
</dbReference>
<keyword evidence="7" id="KW-0547">Nucleotide-binding</keyword>
<dbReference type="PANTHER" id="PTHR21299:SF1">
    <property type="entry name" value="PANTOATE--BETA-ALANINE LIGASE"/>
    <property type="match status" value="1"/>
</dbReference>
<dbReference type="RefSeq" id="XP_013899282.1">
    <property type="nucleotide sequence ID" value="XM_014043828.1"/>
</dbReference>
<reference evidence="13 14" key="1">
    <citation type="journal article" date="2013" name="BMC Genomics">
        <title>Reconstruction of the lipid metabolism for the microalga Monoraphidium neglectum from its genome sequence reveals characteristics suitable for biofuel production.</title>
        <authorList>
            <person name="Bogen C."/>
            <person name="Al-Dilaimi A."/>
            <person name="Albersmeier A."/>
            <person name="Wichmann J."/>
            <person name="Grundmann M."/>
            <person name="Rupp O."/>
            <person name="Lauersen K.J."/>
            <person name="Blifernez-Klassen O."/>
            <person name="Kalinowski J."/>
            <person name="Goesmann A."/>
            <person name="Mussgnug J.H."/>
            <person name="Kruse O."/>
        </authorList>
    </citation>
    <scope>NUCLEOTIDE SEQUENCE [LARGE SCALE GENOMIC DNA]</scope>
    <source>
        <strain evidence="13 14">SAG 48.87</strain>
    </source>
</reference>
<dbReference type="InterPro" id="IPR042176">
    <property type="entry name" value="Pantoate_ligase_C"/>
</dbReference>
<evidence type="ECO:0000256" key="2">
    <source>
        <dbReference type="ARBA" id="ARBA00009256"/>
    </source>
</evidence>
<evidence type="ECO:0000313" key="14">
    <source>
        <dbReference type="Proteomes" id="UP000054498"/>
    </source>
</evidence>
<evidence type="ECO:0000256" key="12">
    <source>
        <dbReference type="SAM" id="MobiDB-lite"/>
    </source>
</evidence>
<dbReference type="UniPathway" id="UPA00028">
    <property type="reaction ID" value="UER00005"/>
</dbReference>
<keyword evidence="8" id="KW-0067">ATP-binding</keyword>
<feature type="region of interest" description="Disordered" evidence="12">
    <location>
        <begin position="1"/>
        <end position="23"/>
    </location>
</feature>
<dbReference type="Gene3D" id="3.40.50.620">
    <property type="entry name" value="HUPs"/>
    <property type="match status" value="1"/>
</dbReference>
<gene>
    <name evidence="13" type="ORF">MNEG_7698</name>
</gene>
<keyword evidence="5 13" id="KW-0436">Ligase</keyword>
<dbReference type="OrthoDB" id="2020436at2759"/>
<dbReference type="STRING" id="145388.A0A0D2JM33"/>
<dbReference type="EMBL" id="KK101607">
    <property type="protein sequence ID" value="KIZ00263.1"/>
    <property type="molecule type" value="Genomic_DNA"/>
</dbReference>
<dbReference type="GO" id="GO:0004592">
    <property type="term" value="F:pantoate-beta-alanine ligase activity"/>
    <property type="evidence" value="ECO:0007669"/>
    <property type="project" value="UniProtKB-EC"/>
</dbReference>
<evidence type="ECO:0000313" key="13">
    <source>
        <dbReference type="EMBL" id="KIZ00263.1"/>
    </source>
</evidence>
<sequence length="221" mass="23684">MLALEGAEGDGGNVVGRESGHPDSHETFVTVERLQLPLCGGSRPHFFRGVATIVTKLFHIVEPDVAVFGRKDYQQWRVITRMVRDLDFPIEIVGMPIAREADGLAMSSRNARLSPEARQACLAIPRAIQWAEAAVAGAALPGQGQELGGLSDPQAVADEVARQIAEAGGKVDYVELRHAENLQPVSDLRAQPTLLAVAAHFPAKDRGTVRLIDNTVLQGGA</sequence>
<keyword evidence="6" id="KW-0566">Pantothenate biosynthesis</keyword>
<comment type="catalytic activity">
    <reaction evidence="11">
        <text>(R)-pantoate + beta-alanine + ATP = (R)-pantothenate + AMP + diphosphate + H(+)</text>
        <dbReference type="Rhea" id="RHEA:10912"/>
        <dbReference type="ChEBI" id="CHEBI:15378"/>
        <dbReference type="ChEBI" id="CHEBI:15980"/>
        <dbReference type="ChEBI" id="CHEBI:29032"/>
        <dbReference type="ChEBI" id="CHEBI:30616"/>
        <dbReference type="ChEBI" id="CHEBI:33019"/>
        <dbReference type="ChEBI" id="CHEBI:57966"/>
        <dbReference type="ChEBI" id="CHEBI:456215"/>
        <dbReference type="EC" id="6.3.2.1"/>
    </reaction>
</comment>
<name>A0A0D2JM33_9CHLO</name>
<dbReference type="PANTHER" id="PTHR21299">
    <property type="entry name" value="CYTIDYLATE KINASE/PANTOATE-BETA-ALANINE LIGASE"/>
    <property type="match status" value="1"/>
</dbReference>
<dbReference type="InterPro" id="IPR003721">
    <property type="entry name" value="Pantoate_ligase"/>
</dbReference>
<dbReference type="Gene3D" id="3.30.1300.10">
    <property type="entry name" value="Pantoate-beta-alanine ligase, C-terminal domain"/>
    <property type="match status" value="1"/>
</dbReference>
<dbReference type="GO" id="GO:0005524">
    <property type="term" value="F:ATP binding"/>
    <property type="evidence" value="ECO:0007669"/>
    <property type="project" value="UniProtKB-KW"/>
</dbReference>
<dbReference type="KEGG" id="mng:MNEG_7698"/>
<evidence type="ECO:0000256" key="4">
    <source>
        <dbReference type="ARBA" id="ARBA00015647"/>
    </source>
</evidence>
<dbReference type="AlphaFoldDB" id="A0A0D2JM33"/>
<dbReference type="EC" id="6.3.2.1" evidence="3"/>
<dbReference type="Pfam" id="PF02569">
    <property type="entry name" value="Pantoate_ligase"/>
    <property type="match status" value="1"/>
</dbReference>
<dbReference type="InterPro" id="IPR014729">
    <property type="entry name" value="Rossmann-like_a/b/a_fold"/>
</dbReference>
<evidence type="ECO:0000256" key="11">
    <source>
        <dbReference type="ARBA" id="ARBA00048258"/>
    </source>
</evidence>
<dbReference type="Proteomes" id="UP000054498">
    <property type="component" value="Unassembled WGS sequence"/>
</dbReference>
<evidence type="ECO:0000256" key="9">
    <source>
        <dbReference type="ARBA" id="ARBA00029902"/>
    </source>
</evidence>
<evidence type="ECO:0000256" key="5">
    <source>
        <dbReference type="ARBA" id="ARBA00022598"/>
    </source>
</evidence>
<protein>
    <recommendedName>
        <fullName evidence="4">Pantoate--beta-alanine ligase</fullName>
        <ecNumber evidence="3">6.3.2.1</ecNumber>
    </recommendedName>
    <alternativeName>
        <fullName evidence="10">Pantoate-activating enzyme</fullName>
    </alternativeName>
    <alternativeName>
        <fullName evidence="9">Pantothenate synthetase</fullName>
    </alternativeName>
</protein>
<evidence type="ECO:0000256" key="8">
    <source>
        <dbReference type="ARBA" id="ARBA00022840"/>
    </source>
</evidence>
<comment type="similarity">
    <text evidence="2">Belongs to the pantothenate synthetase family.</text>
</comment>
<evidence type="ECO:0000256" key="6">
    <source>
        <dbReference type="ARBA" id="ARBA00022655"/>
    </source>
</evidence>
<dbReference type="GO" id="GO:0015940">
    <property type="term" value="P:pantothenate biosynthetic process"/>
    <property type="evidence" value="ECO:0007669"/>
    <property type="project" value="UniProtKB-UniPathway"/>
</dbReference>
<comment type="pathway">
    <text evidence="1">Cofactor biosynthesis; (R)-pantothenate biosynthesis; (R)-pantothenate from (R)-pantoate and beta-alanine: step 1/1.</text>
</comment>
<organism evidence="13 14">
    <name type="scientific">Monoraphidium neglectum</name>
    <dbReference type="NCBI Taxonomy" id="145388"/>
    <lineage>
        <taxon>Eukaryota</taxon>
        <taxon>Viridiplantae</taxon>
        <taxon>Chlorophyta</taxon>
        <taxon>core chlorophytes</taxon>
        <taxon>Chlorophyceae</taxon>
        <taxon>CS clade</taxon>
        <taxon>Sphaeropleales</taxon>
        <taxon>Selenastraceae</taxon>
        <taxon>Monoraphidium</taxon>
    </lineage>
</organism>
<evidence type="ECO:0000256" key="1">
    <source>
        <dbReference type="ARBA" id="ARBA00004990"/>
    </source>
</evidence>
<evidence type="ECO:0000256" key="7">
    <source>
        <dbReference type="ARBA" id="ARBA00022741"/>
    </source>
</evidence>